<dbReference type="SUPFAM" id="SSF81321">
    <property type="entry name" value="Family A G protein-coupled receptor-like"/>
    <property type="match status" value="1"/>
</dbReference>
<dbReference type="GO" id="GO:0008188">
    <property type="term" value="F:neuropeptide receptor activity"/>
    <property type="evidence" value="ECO:0007669"/>
    <property type="project" value="TreeGrafter"/>
</dbReference>
<keyword evidence="8" id="KW-1015">Disulfide bond</keyword>
<dbReference type="InterPro" id="IPR001556">
    <property type="entry name" value="Bombsn_rcpt-like"/>
</dbReference>
<reference evidence="17 18" key="1">
    <citation type="submission" date="2015-07" db="EMBL/GenBank/DDBJ databases">
        <title>The genome of Melipona quadrifasciata.</title>
        <authorList>
            <person name="Pan H."/>
            <person name="Kapheim K."/>
        </authorList>
    </citation>
    <scope>NUCLEOTIDE SEQUENCE [LARGE SCALE GENOMIC DNA]</scope>
    <source>
        <strain evidence="17">0111107301</strain>
        <tissue evidence="17">Whole body</tissue>
    </source>
</reference>
<evidence type="ECO:0000259" key="16">
    <source>
        <dbReference type="PROSITE" id="PS50262"/>
    </source>
</evidence>
<evidence type="ECO:0000313" key="18">
    <source>
        <dbReference type="Proteomes" id="UP000053105"/>
    </source>
</evidence>
<comment type="similarity">
    <text evidence="2 12">Belongs to the G-protein coupled receptor 1 family.</text>
</comment>
<feature type="transmembrane region" description="Helical" evidence="15">
    <location>
        <begin position="720"/>
        <end position="743"/>
    </location>
</feature>
<feature type="transmembrane region" description="Helical" evidence="15">
    <location>
        <begin position="419"/>
        <end position="442"/>
    </location>
</feature>
<feature type="transmembrane region" description="Helical" evidence="15">
    <location>
        <begin position="668"/>
        <end position="692"/>
    </location>
</feature>
<dbReference type="Pfam" id="PF00001">
    <property type="entry name" value="7tm_1"/>
    <property type="match status" value="1"/>
</dbReference>
<proteinExistence type="inferred from homology"/>
<evidence type="ECO:0000256" key="11">
    <source>
        <dbReference type="ARBA" id="ARBA00023224"/>
    </source>
</evidence>
<feature type="compositionally biased region" description="Basic and acidic residues" evidence="14">
    <location>
        <begin position="181"/>
        <end position="191"/>
    </location>
</feature>
<dbReference type="GO" id="GO:0005886">
    <property type="term" value="C:plasma membrane"/>
    <property type="evidence" value="ECO:0007669"/>
    <property type="project" value="UniProtKB-SubCell"/>
</dbReference>
<keyword evidence="11 12" id="KW-0807">Transducer</keyword>
<evidence type="ECO:0000256" key="6">
    <source>
        <dbReference type="ARBA" id="ARBA00023040"/>
    </source>
</evidence>
<dbReference type="PRINTS" id="PR00237">
    <property type="entry name" value="GPCRRHODOPSN"/>
</dbReference>
<evidence type="ECO:0000256" key="13">
    <source>
        <dbReference type="SAM" id="Coils"/>
    </source>
</evidence>
<keyword evidence="7 15" id="KW-0472">Membrane</keyword>
<dbReference type="CDD" id="cd15927">
    <property type="entry name" value="7tmA_Bombesin_R-like"/>
    <property type="match status" value="1"/>
</dbReference>
<organism evidence="17 18">
    <name type="scientific">Melipona quadrifasciata</name>
    <dbReference type="NCBI Taxonomy" id="166423"/>
    <lineage>
        <taxon>Eukaryota</taxon>
        <taxon>Metazoa</taxon>
        <taxon>Ecdysozoa</taxon>
        <taxon>Arthropoda</taxon>
        <taxon>Hexapoda</taxon>
        <taxon>Insecta</taxon>
        <taxon>Pterygota</taxon>
        <taxon>Neoptera</taxon>
        <taxon>Endopterygota</taxon>
        <taxon>Hymenoptera</taxon>
        <taxon>Apocrita</taxon>
        <taxon>Aculeata</taxon>
        <taxon>Apoidea</taxon>
        <taxon>Anthophila</taxon>
        <taxon>Apidae</taxon>
        <taxon>Melipona</taxon>
    </lineage>
</organism>
<evidence type="ECO:0000256" key="15">
    <source>
        <dbReference type="SAM" id="Phobius"/>
    </source>
</evidence>
<protein>
    <submittedName>
        <fullName evidence="17">Bombesin receptor subtype-3</fullName>
    </submittedName>
</protein>
<evidence type="ECO:0000313" key="17">
    <source>
        <dbReference type="EMBL" id="KOX69287.1"/>
    </source>
</evidence>
<keyword evidence="5 15" id="KW-1133">Transmembrane helix</keyword>
<feature type="transmembrane region" description="Helical" evidence="15">
    <location>
        <begin position="588"/>
        <end position="609"/>
    </location>
</feature>
<dbReference type="PRINTS" id="PR00358">
    <property type="entry name" value="BOMBESINR"/>
</dbReference>
<evidence type="ECO:0000256" key="5">
    <source>
        <dbReference type="ARBA" id="ARBA00022989"/>
    </source>
</evidence>
<evidence type="ECO:0000256" key="4">
    <source>
        <dbReference type="ARBA" id="ARBA00022692"/>
    </source>
</evidence>
<dbReference type="InterPro" id="IPR017452">
    <property type="entry name" value="GPCR_Rhodpsn_7TM"/>
</dbReference>
<dbReference type="STRING" id="166423.A0A0M8ZR71"/>
<keyword evidence="18" id="KW-1185">Reference proteome</keyword>
<feature type="domain" description="G-protein coupled receptors family 1 profile" evidence="16">
    <location>
        <begin position="596"/>
        <end position="833"/>
    </location>
</feature>
<evidence type="ECO:0000256" key="12">
    <source>
        <dbReference type="RuleBase" id="RU000688"/>
    </source>
</evidence>
<feature type="region of interest" description="Disordered" evidence="14">
    <location>
        <begin position="181"/>
        <end position="200"/>
    </location>
</feature>
<dbReference type="Gene3D" id="1.20.1070.10">
    <property type="entry name" value="Rhodopsin 7-helix transmembrane proteins"/>
    <property type="match status" value="1"/>
</dbReference>
<feature type="transmembrane region" description="Helical" evidence="15">
    <location>
        <begin position="776"/>
        <end position="799"/>
    </location>
</feature>
<evidence type="ECO:0000256" key="3">
    <source>
        <dbReference type="ARBA" id="ARBA00022475"/>
    </source>
</evidence>
<feature type="transmembrane region" description="Helical" evidence="15">
    <location>
        <begin position="811"/>
        <end position="836"/>
    </location>
</feature>
<evidence type="ECO:0000256" key="7">
    <source>
        <dbReference type="ARBA" id="ARBA00023136"/>
    </source>
</evidence>
<dbReference type="OrthoDB" id="5972940at2759"/>
<dbReference type="PROSITE" id="PS50262">
    <property type="entry name" value="G_PROTEIN_RECEP_F1_2"/>
    <property type="match status" value="1"/>
</dbReference>
<sequence length="1373" mass="154771">MRIHCTSVLTGPRGLVGQLVESSRVQFLSVSTNRGAEAGLVEGVAAAATPPSRKTHPSAAVPVRTLYRLCSTNTAAPPCHAPTKVHNNGEIKNSKIVRMMKRVKERNARIVLLLFTDSGRPCRVSLTFDSLYSPLAKCPADKVESNGINAAVDEAQTEANDPEGVPEVVEVLLGRRREVEPQHEHVVRQEANEEDNHEGDHHLSDLLITANERSLSEKSERSLKNGDNKSVTEILPVIEKETKEIGVTIFALAMKRRKKNQRQERFSHKVNRNVRTFAEICFEYTSIVILMSRRGGQTQGTEVFPRLEFVTWSTEKLQRISKLRQPTSLRMYAPLRLHLRPHPSALNIHSFVKQIGELFLDFSRYHRSNDEFFRNSLQQEFTYEHFIWEAFSDSETSRMLNDSSDFCHSRKKSSIGNRVFGTLVHLKISAINIFFVSLKILFRITGFPVHDFPPRQAGKLNATSFEKCNRDGSTPCFVAYLRHSGSYDAIRFTCSRKIDAFERSSWFALDSGLASQTKYRHFETAKMKNRDSRDKFPEPNDAKFFTFPNTKESLSLQDRQTNGSLCDDIFSQGAQCSGKVTRHSNGLYVRYGLNSVIMTCVPFTFTLYVLDSWPFGPLLCKFSECVKDISVGVSVFTLTALSADRFFAIVDPMRKFHATGTGRRATRFTVIVAAMIWLLAIMCAVPGSFSYIKVFKVNSNVSFNVCYPYPAEFGPNYPRMILVCRFFIFYAVPLSIIAFFYILMARHLMHSTRNIPGEMQCQVKQVKARKKVAKMVMAFVIVFAVCFFPQHVFMLWFYIHPTAEKDYNAFWHYFRILSFCLAFTNSCINPIALYCVSNTFRRYFDRYACLSQVPTLLHTEANPQATPSLVGPQLTPGPKFLADELQEIETRKRTSTVMDKDGVCEFHPRTQTRLAVSRVLDTDQGAKLDLLLVKLPLYVVAKLVSLQLIARLRSTQFNSAEQTRIALNEARGEASELKIRISRILELLTRQIAVQEKQFLELTRTVGDLAEEKSRLRNALAEKQTETDALESEFRRTKELLEKATRSGRCKDAAGMAHQACQTEELEITANVPSSSNVQEEFDKDSISCRLQNVRVKSKNDLDEPTTEGTLLRELFFRKPSVEESGSLDIIPVLSETDQQTRSTNSVLSLATKLRKVLGLLISLSVTLHTMEHVPGMQDPVIRDTSRPLYVPSNEDPSSQVEAPTRFLRTPPRRSVTAQYLSTAIATRCNIEAVQQRTSLLVHMSQSSGPNDHPEFICNKQNYPLAGCGVRRSGPTIPRLRVSNTRLAQAASGCAPSVEVLPISDVAANKAECGNTAKMRAPTSLAGSYDTSVWGYIRLVLITVKYSKTTVVVAVNVLKLFVTPCLDYDFTTK</sequence>
<dbReference type="Proteomes" id="UP000053105">
    <property type="component" value="Unassembled WGS sequence"/>
</dbReference>
<evidence type="ECO:0000256" key="9">
    <source>
        <dbReference type="ARBA" id="ARBA00023170"/>
    </source>
</evidence>
<name>A0A0M8ZR71_9HYME</name>
<dbReference type="PANTHER" id="PTHR45695:SF26">
    <property type="entry name" value="NEUROPEPTIDE CCHAMIDE-1 RECEPTOR"/>
    <property type="match status" value="1"/>
</dbReference>
<evidence type="ECO:0000256" key="1">
    <source>
        <dbReference type="ARBA" id="ARBA00004651"/>
    </source>
</evidence>
<dbReference type="EMBL" id="KQ435896">
    <property type="protein sequence ID" value="KOX69287.1"/>
    <property type="molecule type" value="Genomic_DNA"/>
</dbReference>
<keyword evidence="4 12" id="KW-0812">Transmembrane</keyword>
<feature type="transmembrane region" description="Helical" evidence="15">
    <location>
        <begin position="629"/>
        <end position="647"/>
    </location>
</feature>
<accession>A0A0M8ZR71</accession>
<keyword evidence="9 12" id="KW-0675">Receptor</keyword>
<dbReference type="PANTHER" id="PTHR45695">
    <property type="entry name" value="LEUCOKININ RECEPTOR-RELATED"/>
    <property type="match status" value="1"/>
</dbReference>
<gene>
    <name evidence="17" type="ORF">WN51_04324</name>
</gene>
<evidence type="ECO:0000256" key="8">
    <source>
        <dbReference type="ARBA" id="ARBA00023157"/>
    </source>
</evidence>
<evidence type="ECO:0000256" key="2">
    <source>
        <dbReference type="ARBA" id="ARBA00010663"/>
    </source>
</evidence>
<keyword evidence="6 12" id="KW-0297">G-protein coupled receptor</keyword>
<evidence type="ECO:0000256" key="14">
    <source>
        <dbReference type="SAM" id="MobiDB-lite"/>
    </source>
</evidence>
<keyword evidence="13" id="KW-0175">Coiled coil</keyword>
<keyword evidence="3" id="KW-1003">Cell membrane</keyword>
<keyword evidence="10" id="KW-0325">Glycoprotein</keyword>
<dbReference type="PROSITE" id="PS00237">
    <property type="entry name" value="G_PROTEIN_RECEP_F1_1"/>
    <property type="match status" value="1"/>
</dbReference>
<evidence type="ECO:0000256" key="10">
    <source>
        <dbReference type="ARBA" id="ARBA00023180"/>
    </source>
</evidence>
<feature type="coiled-coil region" evidence="13">
    <location>
        <begin position="960"/>
        <end position="1040"/>
    </location>
</feature>
<comment type="subcellular location">
    <subcellularLocation>
        <location evidence="1">Cell membrane</location>
        <topology evidence="1">Multi-pass membrane protein</topology>
    </subcellularLocation>
</comment>
<dbReference type="InterPro" id="IPR000276">
    <property type="entry name" value="GPCR_Rhodpsn"/>
</dbReference>